<feature type="domain" description="4Fe-4S ferredoxin-type" evidence="6">
    <location>
        <begin position="17"/>
        <end position="47"/>
    </location>
</feature>
<gene>
    <name evidence="7" type="ORF">SAMN05660836_02183</name>
</gene>
<evidence type="ECO:0000313" key="8">
    <source>
        <dbReference type="Proteomes" id="UP000199611"/>
    </source>
</evidence>
<keyword evidence="8" id="KW-1185">Reference proteome</keyword>
<evidence type="ECO:0000256" key="3">
    <source>
        <dbReference type="ARBA" id="ARBA00023002"/>
    </source>
</evidence>
<keyword evidence="5" id="KW-0411">Iron-sulfur</keyword>
<evidence type="ECO:0000256" key="2">
    <source>
        <dbReference type="ARBA" id="ARBA00022723"/>
    </source>
</evidence>
<organism evidence="7 8">
    <name type="scientific">Thermodesulforhabdus norvegica</name>
    <dbReference type="NCBI Taxonomy" id="39841"/>
    <lineage>
        <taxon>Bacteria</taxon>
        <taxon>Pseudomonadati</taxon>
        <taxon>Thermodesulfobacteriota</taxon>
        <taxon>Syntrophobacteria</taxon>
        <taxon>Syntrophobacterales</taxon>
        <taxon>Thermodesulforhabdaceae</taxon>
        <taxon>Thermodesulforhabdus</taxon>
    </lineage>
</organism>
<feature type="domain" description="4Fe-4S ferredoxin-type" evidence="6">
    <location>
        <begin position="59"/>
        <end position="89"/>
    </location>
</feature>
<keyword evidence="4" id="KW-0408">Iron</keyword>
<name>A0A1I4V9F5_9BACT</name>
<protein>
    <submittedName>
        <fullName evidence="7">Heterodisulfide reductase subunit C</fullName>
    </submittedName>
</protein>
<reference evidence="7 8" key="1">
    <citation type="submission" date="2016-10" db="EMBL/GenBank/DDBJ databases">
        <authorList>
            <person name="de Groot N.N."/>
        </authorList>
    </citation>
    <scope>NUCLEOTIDE SEQUENCE [LARGE SCALE GENOMIC DNA]</scope>
    <source>
        <strain evidence="7 8">DSM 9990</strain>
    </source>
</reference>
<dbReference type="InterPro" id="IPR017900">
    <property type="entry name" value="4Fe4S_Fe_S_CS"/>
</dbReference>
<dbReference type="PANTHER" id="PTHR43255">
    <property type="entry name" value="IRON-SULFUR-BINDING OXIDOREDUCTASE FADF-RELATED-RELATED"/>
    <property type="match status" value="1"/>
</dbReference>
<dbReference type="GO" id="GO:0005886">
    <property type="term" value="C:plasma membrane"/>
    <property type="evidence" value="ECO:0007669"/>
    <property type="project" value="TreeGrafter"/>
</dbReference>
<dbReference type="GO" id="GO:0046872">
    <property type="term" value="F:metal ion binding"/>
    <property type="evidence" value="ECO:0007669"/>
    <property type="project" value="UniProtKB-KW"/>
</dbReference>
<dbReference type="GO" id="GO:0051539">
    <property type="term" value="F:4 iron, 4 sulfur cluster binding"/>
    <property type="evidence" value="ECO:0007669"/>
    <property type="project" value="UniProtKB-KW"/>
</dbReference>
<dbReference type="Gene3D" id="1.10.1060.10">
    <property type="entry name" value="Alpha-helical ferredoxin"/>
    <property type="match status" value="1"/>
</dbReference>
<dbReference type="SUPFAM" id="SSF46548">
    <property type="entry name" value="alpha-helical ferredoxin"/>
    <property type="match status" value="1"/>
</dbReference>
<dbReference type="RefSeq" id="WP_177193622.1">
    <property type="nucleotide sequence ID" value="NZ_FOUU01000008.1"/>
</dbReference>
<keyword evidence="2" id="KW-0479">Metal-binding</keyword>
<keyword evidence="3" id="KW-0560">Oxidoreductase</keyword>
<accession>A0A1I4V9F5</accession>
<dbReference type="InterPro" id="IPR051460">
    <property type="entry name" value="HdrC_iron-sulfur_subunit"/>
</dbReference>
<dbReference type="GO" id="GO:0016491">
    <property type="term" value="F:oxidoreductase activity"/>
    <property type="evidence" value="ECO:0007669"/>
    <property type="project" value="UniProtKB-KW"/>
</dbReference>
<evidence type="ECO:0000256" key="4">
    <source>
        <dbReference type="ARBA" id="ARBA00023004"/>
    </source>
</evidence>
<proteinExistence type="predicted"/>
<dbReference type="AlphaFoldDB" id="A0A1I4V9F5"/>
<dbReference type="PROSITE" id="PS00198">
    <property type="entry name" value="4FE4S_FER_1"/>
    <property type="match status" value="1"/>
</dbReference>
<evidence type="ECO:0000313" key="7">
    <source>
        <dbReference type="EMBL" id="SFM97805.1"/>
    </source>
</evidence>
<dbReference type="EMBL" id="FOUU01000008">
    <property type="protein sequence ID" value="SFM97805.1"/>
    <property type="molecule type" value="Genomic_DNA"/>
</dbReference>
<dbReference type="Proteomes" id="UP000199611">
    <property type="component" value="Unassembled WGS sequence"/>
</dbReference>
<sequence length="183" mass="20675">MPALPSTQDGQNDLVLKSISRQLRRCYQCGACSNGCPLYSFMDLGPTKIVRLLNLGFFEEALKSTTLWLCVECQNCSMVCPNAIPIPSVLRKLKEWAVLNNVPVALPEVAGFQKQMRESIARYGRIHELNVVLKHRLSSGQIVSDAILGIKMLIKHKLDFLPSKVRNYREIRQIFELPAVRHA</sequence>
<evidence type="ECO:0000256" key="5">
    <source>
        <dbReference type="ARBA" id="ARBA00023014"/>
    </source>
</evidence>
<evidence type="ECO:0000259" key="6">
    <source>
        <dbReference type="PROSITE" id="PS51379"/>
    </source>
</evidence>
<dbReference type="PROSITE" id="PS51379">
    <property type="entry name" value="4FE4S_FER_2"/>
    <property type="match status" value="2"/>
</dbReference>
<keyword evidence="1" id="KW-0004">4Fe-4S</keyword>
<evidence type="ECO:0000256" key="1">
    <source>
        <dbReference type="ARBA" id="ARBA00022485"/>
    </source>
</evidence>
<dbReference type="PANTHER" id="PTHR43255:SF1">
    <property type="entry name" value="IRON-SULFUR-BINDING OXIDOREDUCTASE FADF-RELATED"/>
    <property type="match status" value="1"/>
</dbReference>
<dbReference type="STRING" id="39841.SAMN05660836_02183"/>
<dbReference type="Pfam" id="PF13183">
    <property type="entry name" value="Fer4_8"/>
    <property type="match status" value="1"/>
</dbReference>
<dbReference type="InterPro" id="IPR017896">
    <property type="entry name" value="4Fe4S_Fe-S-bd"/>
</dbReference>
<dbReference type="InterPro" id="IPR009051">
    <property type="entry name" value="Helical_ferredxn"/>
</dbReference>